<dbReference type="STRING" id="35608.A0A2U1PM73"/>
<feature type="domain" description="ABC1 atypical kinase-like" evidence="1">
    <location>
        <begin position="3"/>
        <end position="74"/>
    </location>
</feature>
<keyword evidence="3" id="KW-1185">Reference proteome</keyword>
<evidence type="ECO:0000313" key="2">
    <source>
        <dbReference type="EMBL" id="PWA86860.1"/>
    </source>
</evidence>
<sequence length="89" mass="10149">MARLPKVYWNLSTTKLLTMEFVEGAEVNELQSIQKLGINPHDIARLVSRTFAEMMFKHGFVHCDQHAANLLVRMLPSSKRGIFGKTSNF</sequence>
<dbReference type="PANTHER" id="PTHR43173">
    <property type="entry name" value="ABC1 FAMILY PROTEIN"/>
    <property type="match status" value="1"/>
</dbReference>
<dbReference type="InterPro" id="IPR051130">
    <property type="entry name" value="Mito_struct-func_regulator"/>
</dbReference>
<dbReference type="Pfam" id="PF03109">
    <property type="entry name" value="ABC1"/>
    <property type="match status" value="1"/>
</dbReference>
<gene>
    <name evidence="2" type="ORF">CTI12_AA119220</name>
</gene>
<proteinExistence type="predicted"/>
<dbReference type="OrthoDB" id="427480at2759"/>
<dbReference type="InterPro" id="IPR004147">
    <property type="entry name" value="ABC1_dom"/>
</dbReference>
<dbReference type="InterPro" id="IPR011009">
    <property type="entry name" value="Kinase-like_dom_sf"/>
</dbReference>
<organism evidence="2 3">
    <name type="scientific">Artemisia annua</name>
    <name type="common">Sweet wormwood</name>
    <dbReference type="NCBI Taxonomy" id="35608"/>
    <lineage>
        <taxon>Eukaryota</taxon>
        <taxon>Viridiplantae</taxon>
        <taxon>Streptophyta</taxon>
        <taxon>Embryophyta</taxon>
        <taxon>Tracheophyta</taxon>
        <taxon>Spermatophyta</taxon>
        <taxon>Magnoliopsida</taxon>
        <taxon>eudicotyledons</taxon>
        <taxon>Gunneridae</taxon>
        <taxon>Pentapetalae</taxon>
        <taxon>asterids</taxon>
        <taxon>campanulids</taxon>
        <taxon>Asterales</taxon>
        <taxon>Asteraceae</taxon>
        <taxon>Asteroideae</taxon>
        <taxon>Anthemideae</taxon>
        <taxon>Artemisiinae</taxon>
        <taxon>Artemisia</taxon>
    </lineage>
</organism>
<evidence type="ECO:0000259" key="1">
    <source>
        <dbReference type="Pfam" id="PF03109"/>
    </source>
</evidence>
<name>A0A2U1PM73_ARTAN</name>
<dbReference type="GO" id="GO:0055088">
    <property type="term" value="P:lipid homeostasis"/>
    <property type="evidence" value="ECO:0007669"/>
    <property type="project" value="TreeGrafter"/>
</dbReference>
<dbReference type="Proteomes" id="UP000245207">
    <property type="component" value="Unassembled WGS sequence"/>
</dbReference>
<comment type="caution">
    <text evidence="2">The sequence shown here is derived from an EMBL/GenBank/DDBJ whole genome shotgun (WGS) entry which is preliminary data.</text>
</comment>
<dbReference type="EMBL" id="PKPP01000974">
    <property type="protein sequence ID" value="PWA86860.1"/>
    <property type="molecule type" value="Genomic_DNA"/>
</dbReference>
<dbReference type="SUPFAM" id="SSF56112">
    <property type="entry name" value="Protein kinase-like (PK-like)"/>
    <property type="match status" value="1"/>
</dbReference>
<reference evidence="2 3" key="1">
    <citation type="journal article" date="2018" name="Mol. Plant">
        <title>The genome of Artemisia annua provides insight into the evolution of Asteraceae family and artemisinin biosynthesis.</title>
        <authorList>
            <person name="Shen Q."/>
            <person name="Zhang L."/>
            <person name="Liao Z."/>
            <person name="Wang S."/>
            <person name="Yan T."/>
            <person name="Shi P."/>
            <person name="Liu M."/>
            <person name="Fu X."/>
            <person name="Pan Q."/>
            <person name="Wang Y."/>
            <person name="Lv Z."/>
            <person name="Lu X."/>
            <person name="Zhang F."/>
            <person name="Jiang W."/>
            <person name="Ma Y."/>
            <person name="Chen M."/>
            <person name="Hao X."/>
            <person name="Li L."/>
            <person name="Tang Y."/>
            <person name="Lv G."/>
            <person name="Zhou Y."/>
            <person name="Sun X."/>
            <person name="Brodelius P.E."/>
            <person name="Rose J.K.C."/>
            <person name="Tang K."/>
        </authorList>
    </citation>
    <scope>NUCLEOTIDE SEQUENCE [LARGE SCALE GENOMIC DNA]</scope>
    <source>
        <strain evidence="3">cv. Huhao1</strain>
        <tissue evidence="2">Leaf</tissue>
    </source>
</reference>
<accession>A0A2U1PM73</accession>
<evidence type="ECO:0000313" key="3">
    <source>
        <dbReference type="Proteomes" id="UP000245207"/>
    </source>
</evidence>
<dbReference type="PANTHER" id="PTHR43173:SF19">
    <property type="entry name" value="AARF DOMAIN-CONTAINING PROTEIN KINASE 1"/>
    <property type="match status" value="1"/>
</dbReference>
<dbReference type="AlphaFoldDB" id="A0A2U1PM73"/>
<dbReference type="GO" id="GO:0005743">
    <property type="term" value="C:mitochondrial inner membrane"/>
    <property type="evidence" value="ECO:0007669"/>
    <property type="project" value="TreeGrafter"/>
</dbReference>
<dbReference type="GO" id="GO:0007005">
    <property type="term" value="P:mitochondrion organization"/>
    <property type="evidence" value="ECO:0007669"/>
    <property type="project" value="TreeGrafter"/>
</dbReference>
<protein>
    <submittedName>
        <fullName evidence="2">ABC2-like protein</fullName>
    </submittedName>
</protein>